<dbReference type="GO" id="GO:0003700">
    <property type="term" value="F:DNA-binding transcription factor activity"/>
    <property type="evidence" value="ECO:0007669"/>
    <property type="project" value="TreeGrafter"/>
</dbReference>
<comment type="caution">
    <text evidence="5">The sequence shown here is derived from an EMBL/GenBank/DDBJ whole genome shotgun (WGS) entry which is preliminary data.</text>
</comment>
<accession>A0A841ARZ5</accession>
<feature type="region of interest" description="Disordered" evidence="3">
    <location>
        <begin position="1"/>
        <end position="28"/>
    </location>
</feature>
<dbReference type="InterPro" id="IPR050109">
    <property type="entry name" value="HTH-type_TetR-like_transc_reg"/>
</dbReference>
<dbReference type="InterPro" id="IPR023772">
    <property type="entry name" value="DNA-bd_HTH_TetR-type_CS"/>
</dbReference>
<evidence type="ECO:0000256" key="2">
    <source>
        <dbReference type="PROSITE-ProRule" id="PRU00335"/>
    </source>
</evidence>
<dbReference type="Pfam" id="PF00440">
    <property type="entry name" value="TetR_N"/>
    <property type="match status" value="1"/>
</dbReference>
<proteinExistence type="predicted"/>
<feature type="compositionally biased region" description="Low complexity" evidence="3">
    <location>
        <begin position="8"/>
        <end position="17"/>
    </location>
</feature>
<dbReference type="InterPro" id="IPR041678">
    <property type="entry name" value="TetR_C_16"/>
</dbReference>
<sequence>MTTPVPTAAQSAGSPAAPAGPPKSRDADNTRRLLLAAARRRFAHDGYTATTVRTIATDAGVNTALINRYFDSKEGLFEACIRNVGEQLERPAGGRTVEQTVARMIEQLTGPDTGERSLQLMLLMRSSGDEHADLIRQNILRSFAEGIARIAGWSPDRPDDGQLLLRAQLAVATALGITMLRNSSGFEPLAGATTEDLAAALAPSLTTLIGGE</sequence>
<dbReference type="SUPFAM" id="SSF48498">
    <property type="entry name" value="Tetracyclin repressor-like, C-terminal domain"/>
    <property type="match status" value="1"/>
</dbReference>
<evidence type="ECO:0000259" key="4">
    <source>
        <dbReference type="PROSITE" id="PS50977"/>
    </source>
</evidence>
<dbReference type="Gene3D" id="1.10.357.10">
    <property type="entry name" value="Tetracycline Repressor, domain 2"/>
    <property type="match status" value="1"/>
</dbReference>
<dbReference type="Proteomes" id="UP000536685">
    <property type="component" value="Unassembled WGS sequence"/>
</dbReference>
<dbReference type="InterPro" id="IPR009057">
    <property type="entry name" value="Homeodomain-like_sf"/>
</dbReference>
<dbReference type="EMBL" id="JACHMJ010000001">
    <property type="protein sequence ID" value="MBB5844343.1"/>
    <property type="molecule type" value="Genomic_DNA"/>
</dbReference>
<dbReference type="PANTHER" id="PTHR30055">
    <property type="entry name" value="HTH-TYPE TRANSCRIPTIONAL REGULATOR RUTR"/>
    <property type="match status" value="1"/>
</dbReference>
<dbReference type="GO" id="GO:0000976">
    <property type="term" value="F:transcription cis-regulatory region binding"/>
    <property type="evidence" value="ECO:0007669"/>
    <property type="project" value="TreeGrafter"/>
</dbReference>
<evidence type="ECO:0000256" key="3">
    <source>
        <dbReference type="SAM" id="MobiDB-lite"/>
    </source>
</evidence>
<dbReference type="InterPro" id="IPR036271">
    <property type="entry name" value="Tet_transcr_reg_TetR-rel_C_sf"/>
</dbReference>
<feature type="DNA-binding region" description="H-T-H motif" evidence="2">
    <location>
        <begin position="51"/>
        <end position="70"/>
    </location>
</feature>
<dbReference type="InterPro" id="IPR001647">
    <property type="entry name" value="HTH_TetR"/>
</dbReference>
<dbReference type="Pfam" id="PF17920">
    <property type="entry name" value="TetR_C_16"/>
    <property type="match status" value="1"/>
</dbReference>
<dbReference type="PROSITE" id="PS01081">
    <property type="entry name" value="HTH_TETR_1"/>
    <property type="match status" value="1"/>
</dbReference>
<organism evidence="5 6">
    <name type="scientific">Conyzicola lurida</name>
    <dbReference type="NCBI Taxonomy" id="1172621"/>
    <lineage>
        <taxon>Bacteria</taxon>
        <taxon>Bacillati</taxon>
        <taxon>Actinomycetota</taxon>
        <taxon>Actinomycetes</taxon>
        <taxon>Micrococcales</taxon>
        <taxon>Microbacteriaceae</taxon>
        <taxon>Conyzicola</taxon>
    </lineage>
</organism>
<feature type="domain" description="HTH tetR-type" evidence="4">
    <location>
        <begin position="28"/>
        <end position="88"/>
    </location>
</feature>
<dbReference type="AlphaFoldDB" id="A0A841ARZ5"/>
<dbReference type="RefSeq" id="WP_184238397.1">
    <property type="nucleotide sequence ID" value="NZ_JACHMJ010000001.1"/>
</dbReference>
<dbReference type="SUPFAM" id="SSF46689">
    <property type="entry name" value="Homeodomain-like"/>
    <property type="match status" value="1"/>
</dbReference>
<evidence type="ECO:0000313" key="6">
    <source>
        <dbReference type="Proteomes" id="UP000536685"/>
    </source>
</evidence>
<gene>
    <name evidence="5" type="ORF">HD599_002666</name>
</gene>
<dbReference type="PRINTS" id="PR00455">
    <property type="entry name" value="HTHTETR"/>
</dbReference>
<reference evidence="5 6" key="1">
    <citation type="submission" date="2020-08" db="EMBL/GenBank/DDBJ databases">
        <title>Sequencing the genomes of 1000 actinobacteria strains.</title>
        <authorList>
            <person name="Klenk H.-P."/>
        </authorList>
    </citation>
    <scope>NUCLEOTIDE SEQUENCE [LARGE SCALE GENOMIC DNA]</scope>
    <source>
        <strain evidence="5 6">DSM 105784</strain>
    </source>
</reference>
<evidence type="ECO:0000313" key="5">
    <source>
        <dbReference type="EMBL" id="MBB5844343.1"/>
    </source>
</evidence>
<dbReference type="PANTHER" id="PTHR30055:SF235">
    <property type="entry name" value="TRANSCRIPTIONAL REGULATORY PROTEIN"/>
    <property type="match status" value="1"/>
</dbReference>
<keyword evidence="6" id="KW-1185">Reference proteome</keyword>
<evidence type="ECO:0000256" key="1">
    <source>
        <dbReference type="ARBA" id="ARBA00023125"/>
    </source>
</evidence>
<keyword evidence="1 2" id="KW-0238">DNA-binding</keyword>
<dbReference type="PROSITE" id="PS50977">
    <property type="entry name" value="HTH_TETR_2"/>
    <property type="match status" value="1"/>
</dbReference>
<name>A0A841ARZ5_9MICO</name>
<protein>
    <submittedName>
        <fullName evidence="5">AcrR family transcriptional regulator</fullName>
    </submittedName>
</protein>